<feature type="transmembrane region" description="Helical" evidence="1">
    <location>
        <begin position="316"/>
        <end position="333"/>
    </location>
</feature>
<feature type="transmembrane region" description="Helical" evidence="1">
    <location>
        <begin position="245"/>
        <end position="264"/>
    </location>
</feature>
<dbReference type="Proteomes" id="UP000471031">
    <property type="component" value="Unassembled WGS sequence"/>
</dbReference>
<feature type="transmembrane region" description="Helical" evidence="1">
    <location>
        <begin position="94"/>
        <end position="113"/>
    </location>
</feature>
<evidence type="ECO:0000313" key="3">
    <source>
        <dbReference type="EMBL" id="MZP43985.1"/>
    </source>
</evidence>
<feature type="transmembrane region" description="Helical" evidence="1">
    <location>
        <begin position="339"/>
        <end position="362"/>
    </location>
</feature>
<dbReference type="InterPro" id="IPR002656">
    <property type="entry name" value="Acyl_transf_3_dom"/>
</dbReference>
<feature type="transmembrane region" description="Helical" evidence="1">
    <location>
        <begin position="276"/>
        <end position="296"/>
    </location>
</feature>
<organism evidence="3 4">
    <name type="scientific">Heliomicrobium gestii</name>
    <name type="common">Heliobacterium gestii</name>
    <dbReference type="NCBI Taxonomy" id="2699"/>
    <lineage>
        <taxon>Bacteria</taxon>
        <taxon>Bacillati</taxon>
        <taxon>Bacillota</taxon>
        <taxon>Clostridia</taxon>
        <taxon>Eubacteriales</taxon>
        <taxon>Heliobacteriaceae</taxon>
        <taxon>Heliomicrobium</taxon>
    </lineage>
</organism>
<protein>
    <submittedName>
        <fullName evidence="3">Acyltransferase family protein</fullName>
    </submittedName>
</protein>
<feature type="transmembrane region" description="Helical" evidence="1">
    <location>
        <begin position="141"/>
        <end position="165"/>
    </location>
</feature>
<keyword evidence="3" id="KW-0012">Acyltransferase</keyword>
<name>A0A845LHT4_HELGE</name>
<feature type="domain" description="Acyltransferase 3" evidence="2">
    <location>
        <begin position="9"/>
        <end position="358"/>
    </location>
</feature>
<dbReference type="RefSeq" id="WP_161262548.1">
    <property type="nucleotide sequence ID" value="NZ_JAFBDC010000010.1"/>
</dbReference>
<feature type="transmembrane region" description="Helical" evidence="1">
    <location>
        <begin position="12"/>
        <end position="34"/>
    </location>
</feature>
<evidence type="ECO:0000313" key="4">
    <source>
        <dbReference type="Proteomes" id="UP000471031"/>
    </source>
</evidence>
<dbReference type="InterPro" id="IPR050623">
    <property type="entry name" value="Glucan_succinyl_AcylTrfase"/>
</dbReference>
<dbReference type="AlphaFoldDB" id="A0A845LHT4"/>
<dbReference type="Pfam" id="PF01757">
    <property type="entry name" value="Acyl_transf_3"/>
    <property type="match status" value="1"/>
</dbReference>
<comment type="caution">
    <text evidence="3">The sequence shown here is derived from an EMBL/GenBank/DDBJ whole genome shotgun (WGS) entry which is preliminary data.</text>
</comment>
<dbReference type="OrthoDB" id="5446016at2"/>
<sequence>MQNSSERLYFIDNLRVFTIFLVIVLHASLCYMVYAPQWWYVVDPQRSFVFDINVLLIDIFIMPTMFFAAGYFATPTLRKKGTGAFWIDKGWRILLPWVLGSLCLAPLIAYMIIFSRTDTPPNYIGFWFGDFWGPYFQQAHYWFLGVLTLFFLAFTLVNGLIPRVFQKEARATQPSRWLFPAFLIITTGAFLAGNLFYSADAWEHISYLFVIQPARIGIYAAYFALGIYSWRCGWFTAFGYRPRPLGWSLAAVITAIAYLAYRIAHPAPTELIVKLGWGLLQNAFSMTTFFALLALFQRYVNQGGYWWRRFGENSYGIYYIHNLILLPTVYLLRPTGLPVLLKFVIVVLFTMLFAFVFLEYIVKVPLRWRKGTIKSPGYPSNQKSD</sequence>
<evidence type="ECO:0000256" key="1">
    <source>
        <dbReference type="SAM" id="Phobius"/>
    </source>
</evidence>
<feature type="transmembrane region" description="Helical" evidence="1">
    <location>
        <begin position="54"/>
        <end position="73"/>
    </location>
</feature>
<feature type="transmembrane region" description="Helical" evidence="1">
    <location>
        <begin position="177"/>
        <end position="199"/>
    </location>
</feature>
<dbReference type="PANTHER" id="PTHR36927">
    <property type="entry name" value="BLR4337 PROTEIN"/>
    <property type="match status" value="1"/>
</dbReference>
<dbReference type="PANTHER" id="PTHR36927:SF1">
    <property type="entry name" value="MDO-LIKE PROTEIN"/>
    <property type="match status" value="1"/>
</dbReference>
<dbReference type="EMBL" id="WXEX01000011">
    <property type="protein sequence ID" value="MZP43985.1"/>
    <property type="molecule type" value="Genomic_DNA"/>
</dbReference>
<gene>
    <name evidence="3" type="ORF">GTO89_13180</name>
</gene>
<keyword evidence="3" id="KW-0808">Transferase</keyword>
<keyword evidence="1" id="KW-1133">Transmembrane helix</keyword>
<keyword evidence="1" id="KW-0812">Transmembrane</keyword>
<proteinExistence type="predicted"/>
<evidence type="ECO:0000259" key="2">
    <source>
        <dbReference type="Pfam" id="PF01757"/>
    </source>
</evidence>
<reference evidence="3 4" key="1">
    <citation type="submission" date="2020-01" db="EMBL/GenBank/DDBJ databases">
        <title>Whole genome sequence of Heliobacterium gestii DSM 11169.</title>
        <authorList>
            <person name="Kyndt J.A."/>
            <person name="Meyer T.E."/>
        </authorList>
    </citation>
    <scope>NUCLEOTIDE SEQUENCE [LARGE SCALE GENOMIC DNA]</scope>
    <source>
        <strain evidence="3 4">DSM 11169</strain>
    </source>
</reference>
<keyword evidence="1" id="KW-0472">Membrane</keyword>
<accession>A0A845LHT4</accession>
<keyword evidence="4" id="KW-1185">Reference proteome</keyword>
<dbReference type="GO" id="GO:0016747">
    <property type="term" value="F:acyltransferase activity, transferring groups other than amino-acyl groups"/>
    <property type="evidence" value="ECO:0007669"/>
    <property type="project" value="InterPro"/>
</dbReference>